<protein>
    <submittedName>
        <fullName evidence="8">RNA polymerase sigma-B factor</fullName>
    </submittedName>
</protein>
<organism evidence="8 9">
    <name type="scientific">Microlunatus parietis</name>
    <dbReference type="NCBI Taxonomy" id="682979"/>
    <lineage>
        <taxon>Bacteria</taxon>
        <taxon>Bacillati</taxon>
        <taxon>Actinomycetota</taxon>
        <taxon>Actinomycetes</taxon>
        <taxon>Propionibacteriales</taxon>
        <taxon>Propionibacteriaceae</taxon>
        <taxon>Microlunatus</taxon>
    </lineage>
</organism>
<dbReference type="CDD" id="cd06171">
    <property type="entry name" value="Sigma70_r4"/>
    <property type="match status" value="1"/>
</dbReference>
<dbReference type="Gene3D" id="1.20.120.1810">
    <property type="match status" value="1"/>
</dbReference>
<evidence type="ECO:0000313" key="8">
    <source>
        <dbReference type="EMBL" id="NYE68794.1"/>
    </source>
</evidence>
<dbReference type="Proteomes" id="UP000569914">
    <property type="component" value="Unassembled WGS sequence"/>
</dbReference>
<evidence type="ECO:0000256" key="4">
    <source>
        <dbReference type="ARBA" id="ARBA00023163"/>
    </source>
</evidence>
<sequence>MTTRPALSPRPTDASASIHESAADETTELLQAAKSADRAEQQRLRQQVVLLHLDLADALARRYHGRGLDPADLDQVARLALVQAVDRADPERGDFVPFAVSTIRGCLKRYFRDHGWVVRPPRRIQELQHELTDTWNTLSQEQGAAPTIQQLAVRLGEPVEQVAEAAAAGACFAPVSLDAPAARHESPSDLGSRIGAVDGGYDRIEWLRTLREACAGLPPDDLRIIELRFVEQRTQQQIADELGVSQMQISRSLRRILRVIREQIDPDHRPEPLAA</sequence>
<evidence type="ECO:0000256" key="1">
    <source>
        <dbReference type="ARBA" id="ARBA00023015"/>
    </source>
</evidence>
<dbReference type="InterPro" id="IPR036388">
    <property type="entry name" value="WH-like_DNA-bd_sf"/>
</dbReference>
<dbReference type="EMBL" id="JACCBU010000001">
    <property type="protein sequence ID" value="NYE68794.1"/>
    <property type="molecule type" value="Genomic_DNA"/>
</dbReference>
<dbReference type="SUPFAM" id="SSF88946">
    <property type="entry name" value="Sigma2 domain of RNA polymerase sigma factors"/>
    <property type="match status" value="1"/>
</dbReference>
<feature type="domain" description="RNA polymerase sigma-70 region 4" evidence="7">
    <location>
        <begin position="215"/>
        <end position="262"/>
    </location>
</feature>
<keyword evidence="4" id="KW-0804">Transcription</keyword>
<dbReference type="PANTHER" id="PTHR30385:SF4">
    <property type="entry name" value="RNA POLYMERASE SIGMA-E FACTOR"/>
    <property type="match status" value="1"/>
</dbReference>
<evidence type="ECO:0000259" key="7">
    <source>
        <dbReference type="Pfam" id="PF04545"/>
    </source>
</evidence>
<dbReference type="InterPro" id="IPR007627">
    <property type="entry name" value="RNA_pol_sigma70_r2"/>
</dbReference>
<dbReference type="RefSeq" id="WP_179747671.1">
    <property type="nucleotide sequence ID" value="NZ_JACCBU010000001.1"/>
</dbReference>
<evidence type="ECO:0000313" key="9">
    <source>
        <dbReference type="Proteomes" id="UP000569914"/>
    </source>
</evidence>
<dbReference type="InterPro" id="IPR013325">
    <property type="entry name" value="RNA_pol_sigma_r2"/>
</dbReference>
<evidence type="ECO:0000256" key="3">
    <source>
        <dbReference type="ARBA" id="ARBA00023125"/>
    </source>
</evidence>
<feature type="region of interest" description="Disordered" evidence="5">
    <location>
        <begin position="1"/>
        <end position="23"/>
    </location>
</feature>
<reference evidence="8 9" key="1">
    <citation type="submission" date="2020-07" db="EMBL/GenBank/DDBJ databases">
        <title>Sequencing the genomes of 1000 actinobacteria strains.</title>
        <authorList>
            <person name="Klenk H.-P."/>
        </authorList>
    </citation>
    <scope>NUCLEOTIDE SEQUENCE [LARGE SCALE GENOMIC DNA]</scope>
    <source>
        <strain evidence="8 9">DSM 22083</strain>
    </source>
</reference>
<dbReference type="GO" id="GO:0016987">
    <property type="term" value="F:sigma factor activity"/>
    <property type="evidence" value="ECO:0007669"/>
    <property type="project" value="UniProtKB-KW"/>
</dbReference>
<dbReference type="SUPFAM" id="SSF88659">
    <property type="entry name" value="Sigma3 and sigma4 domains of RNA polymerase sigma factors"/>
    <property type="match status" value="2"/>
</dbReference>
<dbReference type="AlphaFoldDB" id="A0A7Y9I2M2"/>
<dbReference type="GO" id="GO:0006352">
    <property type="term" value="P:DNA-templated transcription initiation"/>
    <property type="evidence" value="ECO:0007669"/>
    <property type="project" value="InterPro"/>
</dbReference>
<evidence type="ECO:0000256" key="2">
    <source>
        <dbReference type="ARBA" id="ARBA00023082"/>
    </source>
</evidence>
<gene>
    <name evidence="8" type="ORF">BKA15_000123</name>
</gene>
<accession>A0A7Y9I2M2</accession>
<dbReference type="InterPro" id="IPR013324">
    <property type="entry name" value="RNA_pol_sigma_r3/r4-like"/>
</dbReference>
<dbReference type="NCBIfam" id="TIGR02937">
    <property type="entry name" value="sigma70-ECF"/>
    <property type="match status" value="1"/>
</dbReference>
<comment type="caution">
    <text evidence="8">The sequence shown here is derived from an EMBL/GenBank/DDBJ whole genome shotgun (WGS) entry which is preliminary data.</text>
</comment>
<dbReference type="GO" id="GO:0003677">
    <property type="term" value="F:DNA binding"/>
    <property type="evidence" value="ECO:0007669"/>
    <property type="project" value="UniProtKB-KW"/>
</dbReference>
<keyword evidence="2" id="KW-0731">Sigma factor</keyword>
<proteinExistence type="predicted"/>
<keyword evidence="1" id="KW-0805">Transcription regulation</keyword>
<keyword evidence="3" id="KW-0238">DNA-binding</keyword>
<dbReference type="InterPro" id="IPR014284">
    <property type="entry name" value="RNA_pol_sigma-70_dom"/>
</dbReference>
<dbReference type="Pfam" id="PF04545">
    <property type="entry name" value="Sigma70_r4"/>
    <property type="match status" value="1"/>
</dbReference>
<feature type="domain" description="RNA polymerase sigma-70 region 2" evidence="6">
    <location>
        <begin position="51"/>
        <end position="116"/>
    </location>
</feature>
<dbReference type="Gene3D" id="1.10.10.10">
    <property type="entry name" value="Winged helix-like DNA-binding domain superfamily/Winged helix DNA-binding domain"/>
    <property type="match status" value="2"/>
</dbReference>
<keyword evidence="9" id="KW-1185">Reference proteome</keyword>
<evidence type="ECO:0000256" key="5">
    <source>
        <dbReference type="SAM" id="MobiDB-lite"/>
    </source>
</evidence>
<dbReference type="Pfam" id="PF04542">
    <property type="entry name" value="Sigma70_r2"/>
    <property type="match status" value="1"/>
</dbReference>
<dbReference type="PANTHER" id="PTHR30385">
    <property type="entry name" value="SIGMA FACTOR F FLAGELLAR"/>
    <property type="match status" value="1"/>
</dbReference>
<evidence type="ECO:0000259" key="6">
    <source>
        <dbReference type="Pfam" id="PF04542"/>
    </source>
</evidence>
<name>A0A7Y9I2M2_9ACTN</name>
<dbReference type="InterPro" id="IPR007630">
    <property type="entry name" value="RNA_pol_sigma70_r4"/>
</dbReference>